<comment type="caution">
    <text evidence="1">The sequence shown here is derived from an EMBL/GenBank/DDBJ whole genome shotgun (WGS) entry which is preliminary data.</text>
</comment>
<sequence>MLDTLKDDPTVDQLVDGCKKMAAILRAALPATWLDIHHADYDPTFEDIIERMEEFSADDFNDPHYEGPGDAVDCMILTELYDWADTRRIWLRA</sequence>
<name>A0AAW3N277_9BURK</name>
<organism evidence="1 2">
    <name type="scientific">Burkholderia ubonensis</name>
    <dbReference type="NCBI Taxonomy" id="101571"/>
    <lineage>
        <taxon>Bacteria</taxon>
        <taxon>Pseudomonadati</taxon>
        <taxon>Pseudomonadota</taxon>
        <taxon>Betaproteobacteria</taxon>
        <taxon>Burkholderiales</taxon>
        <taxon>Burkholderiaceae</taxon>
        <taxon>Burkholderia</taxon>
        <taxon>Burkholderia cepacia complex</taxon>
    </lineage>
</organism>
<proteinExistence type="predicted"/>
<evidence type="ECO:0000313" key="2">
    <source>
        <dbReference type="Proteomes" id="UP000056453"/>
    </source>
</evidence>
<evidence type="ECO:0000313" key="1">
    <source>
        <dbReference type="EMBL" id="KVP98096.1"/>
    </source>
</evidence>
<keyword evidence="2" id="KW-1185">Reference proteome</keyword>
<evidence type="ECO:0008006" key="3">
    <source>
        <dbReference type="Google" id="ProtNLM"/>
    </source>
</evidence>
<dbReference type="AlphaFoldDB" id="A0AAW3N277"/>
<accession>A0AAW3N277</accession>
<protein>
    <recommendedName>
        <fullName evidence="3">Acyl carrier protein</fullName>
    </recommendedName>
</protein>
<gene>
    <name evidence="1" type="ORF">WJ96_05870</name>
</gene>
<dbReference type="EMBL" id="LPBJ01000047">
    <property type="protein sequence ID" value="KVP98096.1"/>
    <property type="molecule type" value="Genomic_DNA"/>
</dbReference>
<reference evidence="1 2" key="1">
    <citation type="submission" date="2015-11" db="EMBL/GenBank/DDBJ databases">
        <title>Expanding the genomic diversity of Burkholderia species for the development of highly accurate diagnostics.</title>
        <authorList>
            <person name="Sahl J."/>
            <person name="Keim P."/>
            <person name="Wagner D."/>
        </authorList>
    </citation>
    <scope>NUCLEOTIDE SEQUENCE [LARGE SCALE GENOMIC DNA]</scope>
    <source>
        <strain evidence="1 2">MSMB1808WGS</strain>
    </source>
</reference>
<dbReference type="Proteomes" id="UP000056453">
    <property type="component" value="Unassembled WGS sequence"/>
</dbReference>